<dbReference type="Proteomes" id="UP001159405">
    <property type="component" value="Unassembled WGS sequence"/>
</dbReference>
<keyword evidence="4" id="KW-0393">Immunoglobulin domain</keyword>
<feature type="disulfide bond" evidence="5">
    <location>
        <begin position="297"/>
        <end position="306"/>
    </location>
</feature>
<dbReference type="PANTHER" id="PTHR12231:SF253">
    <property type="entry name" value="DPR-INTERACTING PROTEIN ETA, ISOFORM B-RELATED"/>
    <property type="match status" value="1"/>
</dbReference>
<keyword evidence="1" id="KW-0732">Signal</keyword>
<gene>
    <name evidence="10" type="ORF">PLOB_00028703</name>
</gene>
<keyword evidence="3 5" id="KW-1015">Disulfide bond</keyword>
<dbReference type="PROSITE" id="PS00022">
    <property type="entry name" value="EGF_1"/>
    <property type="match status" value="1"/>
</dbReference>
<dbReference type="PANTHER" id="PTHR12231">
    <property type="entry name" value="CTX-RELATED TYPE I TRANSMEMBRANE PROTEIN"/>
    <property type="match status" value="1"/>
</dbReference>
<evidence type="ECO:0000256" key="6">
    <source>
        <dbReference type="SAM" id="MobiDB-lite"/>
    </source>
</evidence>
<dbReference type="SMART" id="SM00181">
    <property type="entry name" value="EGF"/>
    <property type="match status" value="1"/>
</dbReference>
<feature type="domain" description="F5/8 type C" evidence="7">
    <location>
        <begin position="312"/>
        <end position="418"/>
    </location>
</feature>
<protein>
    <submittedName>
        <fullName evidence="10">Uncharacterized protein</fullName>
    </submittedName>
</protein>
<dbReference type="InterPro" id="IPR008979">
    <property type="entry name" value="Galactose-bd-like_sf"/>
</dbReference>
<dbReference type="PROSITE" id="PS50026">
    <property type="entry name" value="EGF_3"/>
    <property type="match status" value="1"/>
</dbReference>
<comment type="caution">
    <text evidence="5">Lacks conserved residue(s) required for the propagation of feature annotation.</text>
</comment>
<dbReference type="InterPro" id="IPR036179">
    <property type="entry name" value="Ig-like_dom_sf"/>
</dbReference>
<dbReference type="InterPro" id="IPR000742">
    <property type="entry name" value="EGF"/>
</dbReference>
<dbReference type="InterPro" id="IPR007110">
    <property type="entry name" value="Ig-like_dom"/>
</dbReference>
<proteinExistence type="predicted"/>
<feature type="domain" description="Ig-like" evidence="9">
    <location>
        <begin position="115"/>
        <end position="266"/>
    </location>
</feature>
<dbReference type="Pfam" id="PF00008">
    <property type="entry name" value="EGF"/>
    <property type="match status" value="1"/>
</dbReference>
<evidence type="ECO:0000259" key="9">
    <source>
        <dbReference type="PROSITE" id="PS50835"/>
    </source>
</evidence>
<dbReference type="Gene3D" id="2.60.40.10">
    <property type="entry name" value="Immunoglobulins"/>
    <property type="match status" value="2"/>
</dbReference>
<dbReference type="InterPro" id="IPR008160">
    <property type="entry name" value="Collagen"/>
</dbReference>
<dbReference type="InterPro" id="IPR013783">
    <property type="entry name" value="Ig-like_fold"/>
</dbReference>
<dbReference type="SMART" id="SM00179">
    <property type="entry name" value="EGF_CA"/>
    <property type="match status" value="1"/>
</dbReference>
<dbReference type="CDD" id="cd00054">
    <property type="entry name" value="EGF_CA"/>
    <property type="match status" value="1"/>
</dbReference>
<dbReference type="InterPro" id="IPR051170">
    <property type="entry name" value="Neural/epithelial_adhesion"/>
</dbReference>
<evidence type="ECO:0000256" key="4">
    <source>
        <dbReference type="ARBA" id="ARBA00023319"/>
    </source>
</evidence>
<dbReference type="Pfam" id="PF01391">
    <property type="entry name" value="Collagen"/>
    <property type="match status" value="1"/>
</dbReference>
<evidence type="ECO:0000313" key="10">
    <source>
        <dbReference type="EMBL" id="CAH3183637.1"/>
    </source>
</evidence>
<dbReference type="PROSITE" id="PS50022">
    <property type="entry name" value="FA58C_3"/>
    <property type="match status" value="1"/>
</dbReference>
<name>A0ABN8RWE1_9CNID</name>
<dbReference type="SUPFAM" id="SSF49785">
    <property type="entry name" value="Galactose-binding domain-like"/>
    <property type="match status" value="1"/>
</dbReference>
<reference evidence="10 11" key="1">
    <citation type="submission" date="2022-05" db="EMBL/GenBank/DDBJ databases">
        <authorList>
            <consortium name="Genoscope - CEA"/>
            <person name="William W."/>
        </authorList>
    </citation>
    <scope>NUCLEOTIDE SEQUENCE [LARGE SCALE GENOMIC DNA]</scope>
</reference>
<evidence type="ECO:0000313" key="11">
    <source>
        <dbReference type="Proteomes" id="UP001159405"/>
    </source>
</evidence>
<evidence type="ECO:0000256" key="5">
    <source>
        <dbReference type="PROSITE-ProRule" id="PRU00076"/>
    </source>
</evidence>
<evidence type="ECO:0000256" key="1">
    <source>
        <dbReference type="ARBA" id="ARBA00022729"/>
    </source>
</evidence>
<comment type="caution">
    <text evidence="10">The sequence shown here is derived from an EMBL/GenBank/DDBJ whole genome shotgun (WGS) entry which is preliminary data.</text>
</comment>
<evidence type="ECO:0000259" key="7">
    <source>
        <dbReference type="PROSITE" id="PS50022"/>
    </source>
</evidence>
<feature type="compositionally biased region" description="Pro residues" evidence="6">
    <location>
        <begin position="45"/>
        <end position="56"/>
    </location>
</feature>
<evidence type="ECO:0000256" key="3">
    <source>
        <dbReference type="ARBA" id="ARBA00023157"/>
    </source>
</evidence>
<dbReference type="InterPro" id="IPR000421">
    <property type="entry name" value="FA58C"/>
</dbReference>
<feature type="region of interest" description="Disordered" evidence="6">
    <location>
        <begin position="38"/>
        <end position="114"/>
    </location>
</feature>
<dbReference type="InterPro" id="IPR003599">
    <property type="entry name" value="Ig_sub"/>
</dbReference>
<feature type="domain" description="EGF-like" evidence="8">
    <location>
        <begin position="270"/>
        <end position="307"/>
    </location>
</feature>
<sequence>RNRRTVSNVTSATITINEVREEISKQFEQLMPTKYCQSNEKVCPAGPPGYPGPPGARGPKGKKGPQGPMGPPGKSGKTGLTGPAGPRGERGDKGEPGPKGMPGPPGKPGKSISAPQVMLSPVERTRDEGGNATFYCTVGGNPTSSVEWRFKGKKLFDAGKYACVATSILGSSGASGNLTANCLPIFTRAPPLLVTKIEFTSIQETCRAEGFPSPKVTWVRVIMSFPANRTEVKSGNLTISNLRRVDSGLYQCIATNSMGIRKATMNLIVQQEACYYSPCLNGGTCHEEGGGNYSCECRSGWTGKRCEVLMACKAVEVTDPKKIPDATMTASTVYSSGYQPYYGRVNTKRGNQRWCPRTTSDRTDYLQVDMGVVHSVCAVATQTLNTGEYTQTYYLRLSVDGLTWNTYEENKAKKVNYN</sequence>
<keyword evidence="11" id="KW-1185">Reference proteome</keyword>
<dbReference type="EMBL" id="CALNXK010000359">
    <property type="protein sequence ID" value="CAH3183637.1"/>
    <property type="molecule type" value="Genomic_DNA"/>
</dbReference>
<accession>A0ABN8RWE1</accession>
<evidence type="ECO:0000259" key="8">
    <source>
        <dbReference type="PROSITE" id="PS50026"/>
    </source>
</evidence>
<keyword evidence="5" id="KW-0245">EGF-like domain</keyword>
<dbReference type="PROSITE" id="PS50835">
    <property type="entry name" value="IG_LIKE"/>
    <property type="match status" value="1"/>
</dbReference>
<feature type="compositionally biased region" description="Basic and acidic residues" evidence="6">
    <location>
        <begin position="87"/>
        <end position="96"/>
    </location>
</feature>
<organism evidence="10 11">
    <name type="scientific">Porites lobata</name>
    <dbReference type="NCBI Taxonomy" id="104759"/>
    <lineage>
        <taxon>Eukaryota</taxon>
        <taxon>Metazoa</taxon>
        <taxon>Cnidaria</taxon>
        <taxon>Anthozoa</taxon>
        <taxon>Hexacorallia</taxon>
        <taxon>Scleractinia</taxon>
        <taxon>Fungiina</taxon>
        <taxon>Poritidae</taxon>
        <taxon>Porites</taxon>
    </lineage>
</organism>
<dbReference type="SUPFAM" id="SSF57196">
    <property type="entry name" value="EGF/Laminin"/>
    <property type="match status" value="1"/>
</dbReference>
<dbReference type="SMART" id="SM00409">
    <property type="entry name" value="IG"/>
    <property type="match status" value="2"/>
</dbReference>
<dbReference type="SUPFAM" id="SSF48726">
    <property type="entry name" value="Immunoglobulin"/>
    <property type="match status" value="1"/>
</dbReference>
<dbReference type="Pfam" id="PF13927">
    <property type="entry name" value="Ig_3"/>
    <property type="match status" value="1"/>
</dbReference>
<dbReference type="PROSITE" id="PS01186">
    <property type="entry name" value="EGF_2"/>
    <property type="match status" value="1"/>
</dbReference>
<evidence type="ECO:0000256" key="2">
    <source>
        <dbReference type="ARBA" id="ARBA00022737"/>
    </source>
</evidence>
<dbReference type="SMART" id="SM00408">
    <property type="entry name" value="IGc2"/>
    <property type="match status" value="2"/>
</dbReference>
<dbReference type="Gene3D" id="2.60.120.260">
    <property type="entry name" value="Galactose-binding domain-like"/>
    <property type="match status" value="1"/>
</dbReference>
<keyword evidence="2" id="KW-0677">Repeat</keyword>
<dbReference type="Gene3D" id="2.10.25.10">
    <property type="entry name" value="Laminin"/>
    <property type="match status" value="1"/>
</dbReference>
<feature type="non-terminal residue" evidence="10">
    <location>
        <position position="1"/>
    </location>
</feature>
<dbReference type="Pfam" id="PF00754">
    <property type="entry name" value="F5_F8_type_C"/>
    <property type="match status" value="1"/>
</dbReference>
<dbReference type="InterPro" id="IPR003598">
    <property type="entry name" value="Ig_sub2"/>
</dbReference>
<dbReference type="InterPro" id="IPR001881">
    <property type="entry name" value="EGF-like_Ca-bd_dom"/>
</dbReference>